<dbReference type="AlphaFoldDB" id="A0A814CH78"/>
<dbReference type="Proteomes" id="UP000663877">
    <property type="component" value="Unassembled WGS sequence"/>
</dbReference>
<sequence>MDLIHKICQRVHRNQLPYQSLLKLSGKQFCNKYSSTLIKAYGPAAIFSLSSNKQNLCQLNYHHEGGVRYYFTQHEILCEAIHFALPSWFYNEFPKNSSLCHCKLSSNLKKDESIDLNLYNHETIQRYIQKYLQLNTHQKDFGNDIFMDNNRSESANYEQIPNMIDTPSSSNDQSINEEIIKNNKHNEFIIKRNNKQYKIDVKKILYLSNLNKQITKNDLRSYFNGLTKIILKQSQLSPYLNYVFIFHRTNLQAEYSQKRANSSSRFGSNSQIEFVKNFSELSNENKLDEKWNIVTENDFKKLFFNSDKIKYISARIV</sequence>
<name>A0A814CH78_9BILA</name>
<evidence type="ECO:0000313" key="3">
    <source>
        <dbReference type="Proteomes" id="UP000663832"/>
    </source>
</evidence>
<proteinExistence type="predicted"/>
<gene>
    <name evidence="1" type="ORF">BJG266_LOCUS7118</name>
    <name evidence="2" type="ORF">QVE165_LOCUS11787</name>
</gene>
<reference evidence="2" key="1">
    <citation type="submission" date="2021-02" db="EMBL/GenBank/DDBJ databases">
        <authorList>
            <person name="Nowell W R."/>
        </authorList>
    </citation>
    <scope>NUCLEOTIDE SEQUENCE</scope>
</reference>
<comment type="caution">
    <text evidence="2">The sequence shown here is derived from an EMBL/GenBank/DDBJ whole genome shotgun (WGS) entry which is preliminary data.</text>
</comment>
<organism evidence="2 3">
    <name type="scientific">Adineta steineri</name>
    <dbReference type="NCBI Taxonomy" id="433720"/>
    <lineage>
        <taxon>Eukaryota</taxon>
        <taxon>Metazoa</taxon>
        <taxon>Spiralia</taxon>
        <taxon>Gnathifera</taxon>
        <taxon>Rotifera</taxon>
        <taxon>Eurotatoria</taxon>
        <taxon>Bdelloidea</taxon>
        <taxon>Adinetida</taxon>
        <taxon>Adinetidae</taxon>
        <taxon>Adineta</taxon>
    </lineage>
</organism>
<keyword evidence="3" id="KW-1185">Reference proteome</keyword>
<evidence type="ECO:0000313" key="2">
    <source>
        <dbReference type="EMBL" id="CAF0943325.1"/>
    </source>
</evidence>
<accession>A0A814CH78</accession>
<dbReference type="EMBL" id="CAJNOM010000057">
    <property type="protein sequence ID" value="CAF0943325.1"/>
    <property type="molecule type" value="Genomic_DNA"/>
</dbReference>
<dbReference type="Proteomes" id="UP000663832">
    <property type="component" value="Unassembled WGS sequence"/>
</dbReference>
<dbReference type="OrthoDB" id="10161557at2759"/>
<dbReference type="EMBL" id="CAJNOI010000021">
    <property type="protein sequence ID" value="CAF0837292.1"/>
    <property type="molecule type" value="Genomic_DNA"/>
</dbReference>
<protein>
    <submittedName>
        <fullName evidence="2">Uncharacterized protein</fullName>
    </submittedName>
</protein>
<evidence type="ECO:0000313" key="1">
    <source>
        <dbReference type="EMBL" id="CAF0837292.1"/>
    </source>
</evidence>